<accession>A0A6N2XY05</accession>
<dbReference type="Pfam" id="PF13175">
    <property type="entry name" value="AAA_15"/>
    <property type="match status" value="1"/>
</dbReference>
<dbReference type="GO" id="GO:0005886">
    <property type="term" value="C:plasma membrane"/>
    <property type="evidence" value="ECO:0007669"/>
    <property type="project" value="UniProtKB-SubCell"/>
</dbReference>
<dbReference type="AlphaFoldDB" id="A0A6N2XY05"/>
<keyword evidence="4" id="KW-0410">Iron transport</keyword>
<evidence type="ECO:0000256" key="3">
    <source>
        <dbReference type="ARBA" id="ARBA00022475"/>
    </source>
</evidence>
<dbReference type="EMBL" id="CACRTL010000003">
    <property type="protein sequence ID" value="VYT58556.1"/>
    <property type="molecule type" value="Genomic_DNA"/>
</dbReference>
<dbReference type="InterPro" id="IPR051535">
    <property type="entry name" value="Siderophore_ABC-ATPase"/>
</dbReference>
<evidence type="ECO:0000313" key="9">
    <source>
        <dbReference type="EMBL" id="VYT58556.1"/>
    </source>
</evidence>
<organism evidence="9">
    <name type="scientific">Thomasclavelia ramosa</name>
    <dbReference type="NCBI Taxonomy" id="1547"/>
    <lineage>
        <taxon>Bacteria</taxon>
        <taxon>Bacillati</taxon>
        <taxon>Bacillota</taxon>
        <taxon>Erysipelotrichia</taxon>
        <taxon>Erysipelotrichales</taxon>
        <taxon>Coprobacillaceae</taxon>
        <taxon>Thomasclavelia</taxon>
    </lineage>
</organism>
<name>A0A6N2XY05_9FIRM</name>
<keyword evidence="3" id="KW-1003">Cell membrane</keyword>
<comment type="subcellular location">
    <subcellularLocation>
        <location evidence="1">Cell membrane</location>
        <topology evidence="1">Peripheral membrane protein</topology>
    </subcellularLocation>
</comment>
<dbReference type="SUPFAM" id="SSF52540">
    <property type="entry name" value="P-loop containing nucleoside triphosphate hydrolases"/>
    <property type="match status" value="1"/>
</dbReference>
<evidence type="ECO:0000259" key="8">
    <source>
        <dbReference type="SMART" id="SM00382"/>
    </source>
</evidence>
<keyword evidence="2" id="KW-0813">Transport</keyword>
<protein>
    <submittedName>
        <fullName evidence="9">Vitamin B12-transporter ATPase</fullName>
    </submittedName>
</protein>
<evidence type="ECO:0000256" key="2">
    <source>
        <dbReference type="ARBA" id="ARBA00022448"/>
    </source>
</evidence>
<dbReference type="InterPro" id="IPR003593">
    <property type="entry name" value="AAA+_ATPase"/>
</dbReference>
<dbReference type="PANTHER" id="PTHR42771:SF2">
    <property type="entry name" value="IRON(3+)-HYDROXAMATE IMPORT ATP-BINDING PROTEIN FHUC"/>
    <property type="match status" value="1"/>
</dbReference>
<sequence>MLQLNTLIFDNPITFFVGENGTGKSTLLEAIAIKYGFNPEGGTLNFNFHTNNTHSSLHHAIILDRGYRRPDEGFFLRAESFYNVATQLERYEKNVFNPYRYYGGKSLHQQSHGESFLTLIQNRFNQNSLYILDEPEASLSPQRQLTLLITIYELAKQGSQFIIASHSPILLGIPGAKILNFDSKEIIPIDYQDTESYQITELFINNRAGLLNK</sequence>
<proteinExistence type="predicted"/>
<dbReference type="SMART" id="SM00382">
    <property type="entry name" value="AAA"/>
    <property type="match status" value="1"/>
</dbReference>
<dbReference type="Pfam" id="PF13476">
    <property type="entry name" value="AAA_23"/>
    <property type="match status" value="1"/>
</dbReference>
<evidence type="ECO:0000256" key="7">
    <source>
        <dbReference type="ARBA" id="ARBA00023136"/>
    </source>
</evidence>
<dbReference type="PANTHER" id="PTHR42771">
    <property type="entry name" value="IRON(3+)-HYDROXAMATE IMPORT ATP-BINDING PROTEIN FHUC"/>
    <property type="match status" value="1"/>
</dbReference>
<keyword evidence="6" id="KW-0406">Ion transport</keyword>
<keyword evidence="7" id="KW-0472">Membrane</keyword>
<evidence type="ECO:0000256" key="4">
    <source>
        <dbReference type="ARBA" id="ARBA00022496"/>
    </source>
</evidence>
<dbReference type="InterPro" id="IPR041685">
    <property type="entry name" value="AAA_GajA/Old/RecF-like"/>
</dbReference>
<dbReference type="GO" id="GO:0016887">
    <property type="term" value="F:ATP hydrolysis activity"/>
    <property type="evidence" value="ECO:0007669"/>
    <property type="project" value="InterPro"/>
</dbReference>
<reference evidence="9" key="1">
    <citation type="submission" date="2019-11" db="EMBL/GenBank/DDBJ databases">
        <authorList>
            <person name="Feng L."/>
        </authorList>
    </citation>
    <scope>NUCLEOTIDE SEQUENCE</scope>
    <source>
        <strain evidence="9">CramosumLFYP8</strain>
    </source>
</reference>
<dbReference type="GO" id="GO:0006302">
    <property type="term" value="P:double-strand break repair"/>
    <property type="evidence" value="ECO:0007669"/>
    <property type="project" value="InterPro"/>
</dbReference>
<evidence type="ECO:0000256" key="5">
    <source>
        <dbReference type="ARBA" id="ARBA00023004"/>
    </source>
</evidence>
<keyword evidence="5" id="KW-0408">Iron</keyword>
<dbReference type="GO" id="GO:0006826">
    <property type="term" value="P:iron ion transport"/>
    <property type="evidence" value="ECO:0007669"/>
    <property type="project" value="UniProtKB-KW"/>
</dbReference>
<feature type="domain" description="AAA+ ATPase" evidence="8">
    <location>
        <begin position="10"/>
        <end position="193"/>
    </location>
</feature>
<dbReference type="Gene3D" id="3.40.50.300">
    <property type="entry name" value="P-loop containing nucleotide triphosphate hydrolases"/>
    <property type="match status" value="2"/>
</dbReference>
<gene>
    <name evidence="9" type="ORF">CRLFYP8_00891</name>
</gene>
<dbReference type="InterPro" id="IPR027417">
    <property type="entry name" value="P-loop_NTPase"/>
</dbReference>
<dbReference type="InterPro" id="IPR038729">
    <property type="entry name" value="Rad50/SbcC_AAA"/>
</dbReference>
<evidence type="ECO:0000256" key="6">
    <source>
        <dbReference type="ARBA" id="ARBA00023065"/>
    </source>
</evidence>
<evidence type="ECO:0000256" key="1">
    <source>
        <dbReference type="ARBA" id="ARBA00004202"/>
    </source>
</evidence>